<proteinExistence type="predicted"/>
<evidence type="ECO:0000313" key="1">
    <source>
        <dbReference type="EMBL" id="JAD65423.1"/>
    </source>
</evidence>
<reference evidence="1" key="1">
    <citation type="submission" date="2014-09" db="EMBL/GenBank/DDBJ databases">
        <authorList>
            <person name="Magalhaes I.L.F."/>
            <person name="Oliveira U."/>
            <person name="Santos F.R."/>
            <person name="Vidigal T.H.D.A."/>
            <person name="Brescovit A.D."/>
            <person name="Santos A.J."/>
        </authorList>
    </citation>
    <scope>NUCLEOTIDE SEQUENCE</scope>
    <source>
        <tissue evidence="1">Shoot tissue taken approximately 20 cm above the soil surface</tissue>
    </source>
</reference>
<dbReference type="EMBL" id="GBRH01232472">
    <property type="protein sequence ID" value="JAD65423.1"/>
    <property type="molecule type" value="Transcribed_RNA"/>
</dbReference>
<sequence length="20" mass="2343">MNKFVSTLRCPCAFPIRFPD</sequence>
<name>A0A0A9BT94_ARUDO</name>
<accession>A0A0A9BT94</accession>
<reference evidence="1" key="2">
    <citation type="journal article" date="2015" name="Data Brief">
        <title>Shoot transcriptome of the giant reed, Arundo donax.</title>
        <authorList>
            <person name="Barrero R.A."/>
            <person name="Guerrero F.D."/>
            <person name="Moolhuijzen P."/>
            <person name="Goolsby J.A."/>
            <person name="Tidwell J."/>
            <person name="Bellgard S.E."/>
            <person name="Bellgard M.I."/>
        </authorList>
    </citation>
    <scope>NUCLEOTIDE SEQUENCE</scope>
    <source>
        <tissue evidence="1">Shoot tissue taken approximately 20 cm above the soil surface</tissue>
    </source>
</reference>
<dbReference type="AlphaFoldDB" id="A0A0A9BT94"/>
<protein>
    <submittedName>
        <fullName evidence="1">Uncharacterized protein</fullName>
    </submittedName>
</protein>
<organism evidence="1">
    <name type="scientific">Arundo donax</name>
    <name type="common">Giant reed</name>
    <name type="synonym">Donax arundinaceus</name>
    <dbReference type="NCBI Taxonomy" id="35708"/>
    <lineage>
        <taxon>Eukaryota</taxon>
        <taxon>Viridiplantae</taxon>
        <taxon>Streptophyta</taxon>
        <taxon>Embryophyta</taxon>
        <taxon>Tracheophyta</taxon>
        <taxon>Spermatophyta</taxon>
        <taxon>Magnoliopsida</taxon>
        <taxon>Liliopsida</taxon>
        <taxon>Poales</taxon>
        <taxon>Poaceae</taxon>
        <taxon>PACMAD clade</taxon>
        <taxon>Arundinoideae</taxon>
        <taxon>Arundineae</taxon>
        <taxon>Arundo</taxon>
    </lineage>
</organism>